<reference evidence="2" key="1">
    <citation type="submission" date="2023-07" db="EMBL/GenBank/DDBJ databases">
        <title>Functional and genomic diversity of the sorghum phyllosphere microbiome.</title>
        <authorList>
            <person name="Shade A."/>
        </authorList>
    </citation>
    <scope>NUCLEOTIDE SEQUENCE [LARGE SCALE GENOMIC DNA]</scope>
    <source>
        <strain evidence="2">SORGH_AS_0422</strain>
    </source>
</reference>
<dbReference type="EMBL" id="JAVLVU010000001">
    <property type="protein sequence ID" value="MDT3401211.1"/>
    <property type="molecule type" value="Genomic_DNA"/>
</dbReference>
<comment type="caution">
    <text evidence="1">The sequence shown here is derived from an EMBL/GenBank/DDBJ whole genome shotgun (WGS) entry which is preliminary data.</text>
</comment>
<name>A0ABU3GP20_9SPHI</name>
<organism evidence="1 2">
    <name type="scientific">Mucilaginibacter terrae</name>
    <dbReference type="NCBI Taxonomy" id="1955052"/>
    <lineage>
        <taxon>Bacteria</taxon>
        <taxon>Pseudomonadati</taxon>
        <taxon>Bacteroidota</taxon>
        <taxon>Sphingobacteriia</taxon>
        <taxon>Sphingobacteriales</taxon>
        <taxon>Sphingobacteriaceae</taxon>
        <taxon>Mucilaginibacter</taxon>
    </lineage>
</organism>
<proteinExistence type="predicted"/>
<evidence type="ECO:0000313" key="2">
    <source>
        <dbReference type="Proteomes" id="UP001258315"/>
    </source>
</evidence>
<dbReference type="Proteomes" id="UP001258315">
    <property type="component" value="Unassembled WGS sequence"/>
</dbReference>
<gene>
    <name evidence="1" type="ORF">QE417_000283</name>
</gene>
<accession>A0ABU3GP20</accession>
<keyword evidence="2" id="KW-1185">Reference proteome</keyword>
<protein>
    <submittedName>
        <fullName evidence="1">Uncharacterized protein</fullName>
    </submittedName>
</protein>
<sequence>MATSLHVHQKMNGTLPLAFVTLFESARIVQMFYDTQSTTFGLFAEKNDLKTVGSLLCRQVTDLFVNPGRNLYELALNI</sequence>
<evidence type="ECO:0000313" key="1">
    <source>
        <dbReference type="EMBL" id="MDT3401211.1"/>
    </source>
</evidence>